<evidence type="ECO:0000256" key="3">
    <source>
        <dbReference type="PIRSR" id="PIRSR623088-3"/>
    </source>
</evidence>
<dbReference type="Proteomes" id="UP000001876">
    <property type="component" value="Unassembled WGS sequence"/>
</dbReference>
<feature type="binding site" evidence="3">
    <location>
        <position position="13"/>
    </location>
    <ligand>
        <name>Zn(2+)</name>
        <dbReference type="ChEBI" id="CHEBI:29105"/>
        <label>1</label>
    </ligand>
</feature>
<gene>
    <name evidence="5" type="ORF">MICPUCDRAFT_12259</name>
</gene>
<dbReference type="EMBL" id="GG663735">
    <property type="protein sequence ID" value="EEH60453.1"/>
    <property type="molecule type" value="Genomic_DNA"/>
</dbReference>
<dbReference type="RefSeq" id="XP_003055201.1">
    <property type="nucleotide sequence ID" value="XM_003055155.1"/>
</dbReference>
<dbReference type="SUPFAM" id="SSF109604">
    <property type="entry name" value="HD-domain/PDEase-like"/>
    <property type="match status" value="1"/>
</dbReference>
<feature type="binding site" evidence="3">
    <location>
        <position position="14"/>
    </location>
    <ligand>
        <name>Zn(2+)</name>
        <dbReference type="ChEBI" id="CHEBI:29105"/>
        <label>1</label>
    </ligand>
</feature>
<dbReference type="InterPro" id="IPR003607">
    <property type="entry name" value="HD/PDEase_dom"/>
</dbReference>
<keyword evidence="6" id="KW-1185">Reference proteome</keyword>
<feature type="binding site" evidence="3">
    <location>
        <position position="14"/>
    </location>
    <ligand>
        <name>Zn(2+)</name>
        <dbReference type="ChEBI" id="CHEBI:29105"/>
        <label>2</label>
    </ligand>
</feature>
<dbReference type="InterPro" id="IPR036971">
    <property type="entry name" value="PDEase_catalytic_dom_sf"/>
</dbReference>
<protein>
    <submittedName>
        <fullName evidence="5">Predicted protein</fullName>
    </submittedName>
</protein>
<dbReference type="KEGG" id="mpp:MICPUCDRAFT_12259"/>
<dbReference type="AlphaFoldDB" id="C1MIV8"/>
<dbReference type="GO" id="GO:0007165">
    <property type="term" value="P:signal transduction"/>
    <property type="evidence" value="ECO:0007669"/>
    <property type="project" value="InterPro"/>
</dbReference>
<dbReference type="InterPro" id="IPR002073">
    <property type="entry name" value="PDEase_catalytic_dom"/>
</dbReference>
<dbReference type="Pfam" id="PF00233">
    <property type="entry name" value="PDEase_I"/>
    <property type="match status" value="1"/>
</dbReference>
<organism evidence="6">
    <name type="scientific">Micromonas pusilla (strain CCMP1545)</name>
    <name type="common">Picoplanktonic green alga</name>
    <dbReference type="NCBI Taxonomy" id="564608"/>
    <lineage>
        <taxon>Eukaryota</taxon>
        <taxon>Viridiplantae</taxon>
        <taxon>Chlorophyta</taxon>
        <taxon>Mamiellophyceae</taxon>
        <taxon>Mamiellales</taxon>
        <taxon>Mamiellaceae</taxon>
        <taxon>Micromonas</taxon>
    </lineage>
</organism>
<dbReference type="PRINTS" id="PR00387">
    <property type="entry name" value="PDIESTERASE1"/>
</dbReference>
<evidence type="ECO:0000313" key="5">
    <source>
        <dbReference type="EMBL" id="EEH60453.1"/>
    </source>
</evidence>
<keyword evidence="2" id="KW-0378">Hydrolase</keyword>
<accession>C1MIV8</accession>
<proteinExistence type="predicted"/>
<evidence type="ECO:0000313" key="6">
    <source>
        <dbReference type="Proteomes" id="UP000001876"/>
    </source>
</evidence>
<dbReference type="OrthoDB" id="568146at2759"/>
<dbReference type="eggNOG" id="KOG3689">
    <property type="taxonomic scope" value="Eukaryota"/>
</dbReference>
<dbReference type="CDD" id="cd00077">
    <property type="entry name" value="HDc"/>
    <property type="match status" value="1"/>
</dbReference>
<dbReference type="InterPro" id="IPR023088">
    <property type="entry name" value="PDEase"/>
</dbReference>
<name>C1MIV8_MICPC</name>
<dbReference type="PROSITE" id="PS51845">
    <property type="entry name" value="PDEASE_I_2"/>
    <property type="match status" value="1"/>
</dbReference>
<keyword evidence="1 3" id="KW-0479">Metal-binding</keyword>
<dbReference type="STRING" id="564608.C1MIV8"/>
<sequence length="228" mass="25258">MQALAIVVAAAAHDVGHEGLSNAHLVTTAADVATRWNDVSVNENGHAHVTLGLLKKHGVLESFDREAALAFRAIVRRLILATDMENHTHMMSDFVAMADAADGAPVMRWKDPTLAMCYALHVADISSPARREEVAEKWAERITEEFYKQGDKERALGMTPVAFCDRTLATPTSRASNQLHFIDYVCKPCIEILATTLPDAAELMLRHLTRNREMYRRMCEEDTTAVGA</sequence>
<evidence type="ECO:0000259" key="4">
    <source>
        <dbReference type="PROSITE" id="PS51845"/>
    </source>
</evidence>
<dbReference type="GeneID" id="9681251"/>
<evidence type="ECO:0000256" key="2">
    <source>
        <dbReference type="ARBA" id="ARBA00022801"/>
    </source>
</evidence>
<feature type="domain" description="PDEase" evidence="4">
    <location>
        <begin position="1"/>
        <end position="222"/>
    </location>
</feature>
<dbReference type="PANTHER" id="PTHR11347">
    <property type="entry name" value="CYCLIC NUCLEOTIDE PHOSPHODIESTERASE"/>
    <property type="match status" value="1"/>
</dbReference>
<reference evidence="5 6" key="1">
    <citation type="journal article" date="2009" name="Science">
        <title>Green evolution and dynamic adaptations revealed by genomes of the marine picoeukaryotes Micromonas.</title>
        <authorList>
            <person name="Worden A.Z."/>
            <person name="Lee J.H."/>
            <person name="Mock T."/>
            <person name="Rouze P."/>
            <person name="Simmons M.P."/>
            <person name="Aerts A.L."/>
            <person name="Allen A.E."/>
            <person name="Cuvelier M.L."/>
            <person name="Derelle E."/>
            <person name="Everett M.V."/>
            <person name="Foulon E."/>
            <person name="Grimwood J."/>
            <person name="Gundlach H."/>
            <person name="Henrissat B."/>
            <person name="Napoli C."/>
            <person name="McDonald S.M."/>
            <person name="Parker M.S."/>
            <person name="Rombauts S."/>
            <person name="Salamov A."/>
            <person name="Von Dassow P."/>
            <person name="Badger J.H."/>
            <person name="Coutinho P.M."/>
            <person name="Demir E."/>
            <person name="Dubchak I."/>
            <person name="Gentemann C."/>
            <person name="Eikrem W."/>
            <person name="Gready J.E."/>
            <person name="John U."/>
            <person name="Lanier W."/>
            <person name="Lindquist E.A."/>
            <person name="Lucas S."/>
            <person name="Mayer K.F."/>
            <person name="Moreau H."/>
            <person name="Not F."/>
            <person name="Otillar R."/>
            <person name="Panaud O."/>
            <person name="Pangilinan J."/>
            <person name="Paulsen I."/>
            <person name="Piegu B."/>
            <person name="Poliakov A."/>
            <person name="Robbens S."/>
            <person name="Schmutz J."/>
            <person name="Toulza E."/>
            <person name="Wyss T."/>
            <person name="Zelensky A."/>
            <person name="Zhou K."/>
            <person name="Armbrust E.V."/>
            <person name="Bhattacharya D."/>
            <person name="Goodenough U.W."/>
            <person name="Van de Peer Y."/>
            <person name="Grigoriev I.V."/>
        </authorList>
    </citation>
    <scope>NUCLEOTIDE SEQUENCE [LARGE SCALE GENOMIC DNA]</scope>
    <source>
        <strain evidence="5 6">CCMP1545</strain>
    </source>
</reference>
<dbReference type="GO" id="GO:0004114">
    <property type="term" value="F:3',5'-cyclic-nucleotide phosphodiesterase activity"/>
    <property type="evidence" value="ECO:0007669"/>
    <property type="project" value="InterPro"/>
</dbReference>
<evidence type="ECO:0000256" key="1">
    <source>
        <dbReference type="ARBA" id="ARBA00022723"/>
    </source>
</evidence>
<dbReference type="GO" id="GO:0046872">
    <property type="term" value="F:metal ion binding"/>
    <property type="evidence" value="ECO:0007669"/>
    <property type="project" value="UniProtKB-KW"/>
</dbReference>
<feature type="binding site" evidence="3">
    <location>
        <position position="124"/>
    </location>
    <ligand>
        <name>Zn(2+)</name>
        <dbReference type="ChEBI" id="CHEBI:29105"/>
        <label>1</label>
    </ligand>
</feature>
<dbReference type="Gene3D" id="1.10.1300.10">
    <property type="entry name" value="3'5'-cyclic nucleotide phosphodiesterase, catalytic domain"/>
    <property type="match status" value="1"/>
</dbReference>